<dbReference type="RefSeq" id="WP_220747468.1">
    <property type="nucleotide sequence ID" value="NZ_BPFH01000001.1"/>
</dbReference>
<gene>
    <name evidence="2" type="ORF">JANAI62_05830</name>
</gene>
<dbReference type="Proteomes" id="UP000786693">
    <property type="component" value="Unassembled WGS sequence"/>
</dbReference>
<sequence length="313" mass="33619">MSRAGALLRGLGLRLVGIGSLGCILYALSELAFYPLPLQPDLAIGVLAYGVIGWSAIAMLAVARRWDRAAWWLAAGMIGFLAEGVLVAELYTALPLTLVWTPLAWHALVTVFGGLLGFRAALVRGALATLAFGVLLGGVLGLWGGWMWAAEELPGGQTQFDWPPVSDYAVQLLCAWVLLSVGHWGWNRVAPRVPDLNLRADLWSLTVLLGTAWAFAWAAPMFPWSLLLIVLVAATAWGLRGTSDAPQYTPQIGVSAWIATAAMPAAAILIYAVIAWTQPRWETNVVVLIVLGLPAVALWLRALLRPGTTVLRD</sequence>
<comment type="caution">
    <text evidence="2">The sequence shown here is derived from an EMBL/GenBank/DDBJ whole genome shotgun (WGS) entry which is preliminary data.</text>
</comment>
<evidence type="ECO:0000313" key="2">
    <source>
        <dbReference type="EMBL" id="GIT93960.1"/>
    </source>
</evidence>
<evidence type="ECO:0000256" key="1">
    <source>
        <dbReference type="SAM" id="Phobius"/>
    </source>
</evidence>
<keyword evidence="3" id="KW-1185">Reference proteome</keyword>
<feature type="transmembrane region" description="Helical" evidence="1">
    <location>
        <begin position="198"/>
        <end position="216"/>
    </location>
</feature>
<feature type="transmembrane region" description="Helical" evidence="1">
    <location>
        <begin position="103"/>
        <end position="122"/>
    </location>
</feature>
<feature type="transmembrane region" description="Helical" evidence="1">
    <location>
        <begin position="252"/>
        <end position="274"/>
    </location>
</feature>
<dbReference type="EMBL" id="BPFH01000001">
    <property type="protein sequence ID" value="GIT93960.1"/>
    <property type="molecule type" value="Genomic_DNA"/>
</dbReference>
<name>A0ABQ4NID1_9RHOB</name>
<feature type="transmembrane region" description="Helical" evidence="1">
    <location>
        <begin position="70"/>
        <end position="91"/>
    </location>
</feature>
<keyword evidence="1" id="KW-0472">Membrane</keyword>
<feature type="transmembrane region" description="Helical" evidence="1">
    <location>
        <begin position="222"/>
        <end position="240"/>
    </location>
</feature>
<feature type="transmembrane region" description="Helical" evidence="1">
    <location>
        <begin position="129"/>
        <end position="148"/>
    </location>
</feature>
<proteinExistence type="predicted"/>
<organism evidence="2 3">
    <name type="scientific">Jannaschia pagri</name>
    <dbReference type="NCBI Taxonomy" id="2829797"/>
    <lineage>
        <taxon>Bacteria</taxon>
        <taxon>Pseudomonadati</taxon>
        <taxon>Pseudomonadota</taxon>
        <taxon>Alphaproteobacteria</taxon>
        <taxon>Rhodobacterales</taxon>
        <taxon>Roseobacteraceae</taxon>
        <taxon>Jannaschia</taxon>
    </lineage>
</organism>
<keyword evidence="1" id="KW-1133">Transmembrane helix</keyword>
<accession>A0ABQ4NID1</accession>
<feature type="transmembrane region" description="Helical" evidence="1">
    <location>
        <begin position="42"/>
        <end position="63"/>
    </location>
</feature>
<reference evidence="2 3" key="1">
    <citation type="submission" date="2021-05" db="EMBL/GenBank/DDBJ databases">
        <title>Bacteria Genome sequencing.</title>
        <authorList>
            <person name="Takabe Y."/>
            <person name="Nakajima Y."/>
            <person name="Suzuki S."/>
            <person name="Shiozaki T."/>
        </authorList>
    </citation>
    <scope>NUCLEOTIDE SEQUENCE [LARGE SCALE GENOMIC DNA]</scope>
    <source>
        <strain evidence="2 3">AI_62</strain>
    </source>
</reference>
<evidence type="ECO:0008006" key="4">
    <source>
        <dbReference type="Google" id="ProtNLM"/>
    </source>
</evidence>
<evidence type="ECO:0000313" key="3">
    <source>
        <dbReference type="Proteomes" id="UP000786693"/>
    </source>
</evidence>
<feature type="transmembrane region" description="Helical" evidence="1">
    <location>
        <begin position="168"/>
        <end position="186"/>
    </location>
</feature>
<keyword evidence="1" id="KW-0812">Transmembrane</keyword>
<protein>
    <recommendedName>
        <fullName evidence="4">DUF2157 domain-containing protein</fullName>
    </recommendedName>
</protein>
<feature type="transmembrane region" description="Helical" evidence="1">
    <location>
        <begin position="12"/>
        <end position="36"/>
    </location>
</feature>
<feature type="transmembrane region" description="Helical" evidence="1">
    <location>
        <begin position="286"/>
        <end position="304"/>
    </location>
</feature>